<dbReference type="Proteomes" id="UP000187191">
    <property type="component" value="Chromosome"/>
</dbReference>
<proteinExistence type="predicted"/>
<reference evidence="2 3" key="1">
    <citation type="submission" date="2016-05" db="EMBL/GenBank/DDBJ databases">
        <authorList>
            <person name="Gu J."/>
        </authorList>
    </citation>
    <scope>NUCLEOTIDE SEQUENCE [LARGE SCALE GENOMIC DNA]</scope>
    <source>
        <strain evidence="2 3">ACCC40021</strain>
    </source>
</reference>
<dbReference type="EMBL" id="CP015588">
    <property type="protein sequence ID" value="APY89957.1"/>
    <property type="molecule type" value="Genomic_DNA"/>
</dbReference>
<sequence>MRSRGISASGKPQLLALVRVERAGQRQGEQGGGTGPAGAERQVGGDAEALALEGEAGVVGPP</sequence>
<evidence type="ECO:0000313" key="3">
    <source>
        <dbReference type="Proteomes" id="UP000187191"/>
    </source>
</evidence>
<name>A0ABM6H1A6_9ACTN</name>
<keyword evidence="3" id="KW-1185">Reference proteome</keyword>
<organism evidence="2 3">
    <name type="scientific">Streptomyces alfalfae</name>
    <dbReference type="NCBI Taxonomy" id="1642299"/>
    <lineage>
        <taxon>Bacteria</taxon>
        <taxon>Bacillati</taxon>
        <taxon>Actinomycetota</taxon>
        <taxon>Actinomycetes</taxon>
        <taxon>Kitasatosporales</taxon>
        <taxon>Streptomycetaceae</taxon>
        <taxon>Streptomyces</taxon>
    </lineage>
</organism>
<protein>
    <submittedName>
        <fullName evidence="2">Uncharacterized protein</fullName>
    </submittedName>
</protein>
<evidence type="ECO:0000313" key="2">
    <source>
        <dbReference type="EMBL" id="APY89957.1"/>
    </source>
</evidence>
<gene>
    <name evidence="2" type="ORF">A7J05_33590</name>
</gene>
<feature type="compositionally biased region" description="Low complexity" evidence="1">
    <location>
        <begin position="37"/>
        <end position="62"/>
    </location>
</feature>
<accession>A0ABM6H1A6</accession>
<feature type="region of interest" description="Disordered" evidence="1">
    <location>
        <begin position="21"/>
        <end position="62"/>
    </location>
</feature>
<evidence type="ECO:0000256" key="1">
    <source>
        <dbReference type="SAM" id="MobiDB-lite"/>
    </source>
</evidence>